<keyword evidence="3" id="KW-0808">Transferase</keyword>
<dbReference type="InterPro" id="IPR005794">
    <property type="entry name" value="Fmt"/>
</dbReference>
<evidence type="ECO:0000256" key="3">
    <source>
        <dbReference type="ARBA" id="ARBA00022679"/>
    </source>
</evidence>
<dbReference type="InterPro" id="IPR044135">
    <property type="entry name" value="Met-tRNA-FMT_C"/>
</dbReference>
<feature type="domain" description="Formyl transferase C-terminal" evidence="6">
    <location>
        <begin position="206"/>
        <end position="306"/>
    </location>
</feature>
<protein>
    <recommendedName>
        <fullName evidence="2">methionyl-tRNA formyltransferase</fullName>
        <ecNumber evidence="2">2.1.2.9</ecNumber>
    </recommendedName>
</protein>
<evidence type="ECO:0000313" key="7">
    <source>
        <dbReference type="EMBL" id="SUZ90471.1"/>
    </source>
</evidence>
<reference evidence="7" key="1">
    <citation type="submission" date="2018-05" db="EMBL/GenBank/DDBJ databases">
        <authorList>
            <person name="Lanie J.A."/>
            <person name="Ng W.-L."/>
            <person name="Kazmierczak K.M."/>
            <person name="Andrzejewski T.M."/>
            <person name="Davidsen T.M."/>
            <person name="Wayne K.J."/>
            <person name="Tettelin H."/>
            <person name="Glass J.I."/>
            <person name="Rusch D."/>
            <person name="Podicherti R."/>
            <person name="Tsui H.-C.T."/>
            <person name="Winkler M.E."/>
        </authorList>
    </citation>
    <scope>NUCLEOTIDE SEQUENCE</scope>
</reference>
<dbReference type="Pfam" id="PF00551">
    <property type="entry name" value="Formyl_trans_N"/>
    <property type="match status" value="1"/>
</dbReference>
<organism evidence="7">
    <name type="scientific">marine metagenome</name>
    <dbReference type="NCBI Taxonomy" id="408172"/>
    <lineage>
        <taxon>unclassified sequences</taxon>
        <taxon>metagenomes</taxon>
        <taxon>ecological metagenomes</taxon>
    </lineage>
</organism>
<dbReference type="PANTHER" id="PTHR11138:SF5">
    <property type="entry name" value="METHIONYL-TRNA FORMYLTRANSFERASE, MITOCHONDRIAL"/>
    <property type="match status" value="1"/>
</dbReference>
<evidence type="ECO:0000256" key="1">
    <source>
        <dbReference type="ARBA" id="ARBA00010699"/>
    </source>
</evidence>
<evidence type="ECO:0000259" key="6">
    <source>
        <dbReference type="Pfam" id="PF02911"/>
    </source>
</evidence>
<evidence type="ECO:0000256" key="2">
    <source>
        <dbReference type="ARBA" id="ARBA00012261"/>
    </source>
</evidence>
<dbReference type="SUPFAM" id="SSF50486">
    <property type="entry name" value="FMT C-terminal domain-like"/>
    <property type="match status" value="1"/>
</dbReference>
<dbReference type="PANTHER" id="PTHR11138">
    <property type="entry name" value="METHIONYL-TRNA FORMYLTRANSFERASE"/>
    <property type="match status" value="1"/>
</dbReference>
<dbReference type="AlphaFoldDB" id="A0A381RGA1"/>
<dbReference type="NCBIfam" id="TIGR00460">
    <property type="entry name" value="fmt"/>
    <property type="match status" value="1"/>
</dbReference>
<dbReference type="EMBL" id="UINC01001897">
    <property type="protein sequence ID" value="SUZ90471.1"/>
    <property type="molecule type" value="Genomic_DNA"/>
</dbReference>
<name>A0A381RGA1_9ZZZZ</name>
<dbReference type="SUPFAM" id="SSF53328">
    <property type="entry name" value="Formyltransferase"/>
    <property type="match status" value="1"/>
</dbReference>
<proteinExistence type="inferred from homology"/>
<keyword evidence="4" id="KW-0648">Protein biosynthesis</keyword>
<accession>A0A381RGA1</accession>
<dbReference type="EC" id="2.1.2.9" evidence="2"/>
<sequence length="314" mass="35960">MNNLKIIFMGTSDFAVKSLDNLLLNNYDIKAVVTAPDKKSGRGKKINFSDVKKYSLNKNLKLLQPKNLKQVDFINEIKSFNVDVFIVVAFRMLPKIIWEIPKKGTINLHASLLPQLRGAAPIHWAIINGLKKTGVTTFFINQKIDFGNIIEQKEVEIEDFENTGSLYEKLKITGGLLILSTLKLISKNNLKTIKQSNSLNLIKAPKLNKENTKIDWNKSGFEIFNLIRGLSPFPSAWTKDEKNQKIIKLFNVIYHKEIKTKHLNGLISIKNNMLKILLKDGYLEVLEIQIEGKKRMSGKEFINGYREYDSIRLL</sequence>
<dbReference type="CDD" id="cd08646">
    <property type="entry name" value="FMT_core_Met-tRNA-FMT_N"/>
    <property type="match status" value="1"/>
</dbReference>
<dbReference type="Pfam" id="PF02911">
    <property type="entry name" value="Formyl_trans_C"/>
    <property type="match status" value="1"/>
</dbReference>
<dbReference type="InterPro" id="IPR005793">
    <property type="entry name" value="Formyl_trans_C"/>
</dbReference>
<dbReference type="InterPro" id="IPR011034">
    <property type="entry name" value="Formyl_transferase-like_C_sf"/>
</dbReference>
<dbReference type="Gene3D" id="3.40.50.12230">
    <property type="match status" value="1"/>
</dbReference>
<gene>
    <name evidence="7" type="ORF">METZ01_LOCUS43325</name>
</gene>
<feature type="domain" description="Formyl transferase N-terminal" evidence="5">
    <location>
        <begin position="5"/>
        <end position="173"/>
    </location>
</feature>
<dbReference type="GO" id="GO:0004479">
    <property type="term" value="F:methionyl-tRNA formyltransferase activity"/>
    <property type="evidence" value="ECO:0007669"/>
    <property type="project" value="UniProtKB-EC"/>
</dbReference>
<dbReference type="InterPro" id="IPR036477">
    <property type="entry name" value="Formyl_transf_N_sf"/>
</dbReference>
<dbReference type="GO" id="GO:0005829">
    <property type="term" value="C:cytosol"/>
    <property type="evidence" value="ECO:0007669"/>
    <property type="project" value="TreeGrafter"/>
</dbReference>
<dbReference type="InterPro" id="IPR002376">
    <property type="entry name" value="Formyl_transf_N"/>
</dbReference>
<comment type="similarity">
    <text evidence="1">Belongs to the Fmt family.</text>
</comment>
<evidence type="ECO:0000256" key="4">
    <source>
        <dbReference type="ARBA" id="ARBA00022917"/>
    </source>
</evidence>
<evidence type="ECO:0000259" key="5">
    <source>
        <dbReference type="Pfam" id="PF00551"/>
    </source>
</evidence>
<dbReference type="CDD" id="cd08704">
    <property type="entry name" value="Met_tRNA_FMT_C"/>
    <property type="match status" value="1"/>
</dbReference>
<dbReference type="InterPro" id="IPR041711">
    <property type="entry name" value="Met-tRNA-FMT_N"/>
</dbReference>
<dbReference type="HAMAP" id="MF_00182">
    <property type="entry name" value="Formyl_trans"/>
    <property type="match status" value="1"/>
</dbReference>